<dbReference type="PANTHER" id="PTHR35525">
    <property type="entry name" value="BLL6575 PROTEIN"/>
    <property type="match status" value="1"/>
</dbReference>
<dbReference type="SUPFAM" id="SSF160904">
    <property type="entry name" value="Jann2411-like"/>
    <property type="match status" value="1"/>
</dbReference>
<dbReference type="PANTHER" id="PTHR35525:SF3">
    <property type="entry name" value="BLL6575 PROTEIN"/>
    <property type="match status" value="1"/>
</dbReference>
<organism evidence="2 3">
    <name type="scientific">Fulvimonas soli</name>
    <dbReference type="NCBI Taxonomy" id="155197"/>
    <lineage>
        <taxon>Bacteria</taxon>
        <taxon>Pseudomonadati</taxon>
        <taxon>Pseudomonadota</taxon>
        <taxon>Gammaproteobacteria</taxon>
        <taxon>Lysobacterales</taxon>
        <taxon>Rhodanobacteraceae</taxon>
        <taxon>Fulvimonas</taxon>
    </lineage>
</organism>
<evidence type="ECO:0000313" key="2">
    <source>
        <dbReference type="EMBL" id="PWK92997.1"/>
    </source>
</evidence>
<dbReference type="InterPro" id="IPR010852">
    <property type="entry name" value="ABATE"/>
</dbReference>
<dbReference type="Proteomes" id="UP000245812">
    <property type="component" value="Unassembled WGS sequence"/>
</dbReference>
<dbReference type="Pfam" id="PF11706">
    <property type="entry name" value="zf-CGNR"/>
    <property type="match status" value="1"/>
</dbReference>
<dbReference type="InterPro" id="IPR023286">
    <property type="entry name" value="ABATE_dom_sf"/>
</dbReference>
<protein>
    <submittedName>
        <fullName evidence="2">Putative RNA-binding Zn ribbon-like protein</fullName>
    </submittedName>
</protein>
<keyword evidence="3" id="KW-1185">Reference proteome</keyword>
<dbReference type="Gene3D" id="1.10.3300.10">
    <property type="entry name" value="Jann2411-like domain"/>
    <property type="match status" value="1"/>
</dbReference>
<name>A0A316IHJ5_9GAMM</name>
<dbReference type="InterPro" id="IPR021005">
    <property type="entry name" value="Znf_CGNR"/>
</dbReference>
<feature type="domain" description="Zinc finger CGNR" evidence="1">
    <location>
        <begin position="151"/>
        <end position="193"/>
    </location>
</feature>
<accession>A0A316IHJ5</accession>
<dbReference type="RefSeq" id="WP_109722032.1">
    <property type="nucleotide sequence ID" value="NZ_MSZV01000048.1"/>
</dbReference>
<comment type="caution">
    <text evidence="2">The sequence shown here is derived from an EMBL/GenBank/DDBJ whole genome shotgun (WGS) entry which is preliminary data.</text>
</comment>
<evidence type="ECO:0000259" key="1">
    <source>
        <dbReference type="Pfam" id="PF11706"/>
    </source>
</evidence>
<sequence length="199" mass="22151">MPKTAMPSTQDFQFIAGNLALDFVNTVGNRLAEPREYFREARDVQRWTRLSGAAELRRVGVPSAQHLGQIRLVREQLYGVFKRLVDGAAPDARLVAALNARLADVATSRQLVCAGGGVRWQWNDPAESPVRILGPVLLSAANLLTSDHVARLRQCEDPACGWLFLDRSQASRRRWCSMADCGNRAKARRHYGRGLRAQS</sequence>
<evidence type="ECO:0000313" key="3">
    <source>
        <dbReference type="Proteomes" id="UP000245812"/>
    </source>
</evidence>
<proteinExistence type="predicted"/>
<gene>
    <name evidence="2" type="ORF">C7456_101343</name>
</gene>
<dbReference type="AlphaFoldDB" id="A0A316IHJ5"/>
<dbReference type="EMBL" id="QGHC01000001">
    <property type="protein sequence ID" value="PWK92997.1"/>
    <property type="molecule type" value="Genomic_DNA"/>
</dbReference>
<reference evidence="2 3" key="1">
    <citation type="submission" date="2018-05" db="EMBL/GenBank/DDBJ databases">
        <title>Genomic Encyclopedia of Type Strains, Phase IV (KMG-IV): sequencing the most valuable type-strain genomes for metagenomic binning, comparative biology and taxonomic classification.</title>
        <authorList>
            <person name="Goeker M."/>
        </authorList>
    </citation>
    <scope>NUCLEOTIDE SEQUENCE [LARGE SCALE GENOMIC DNA]</scope>
    <source>
        <strain evidence="2 3">DSM 14263</strain>
    </source>
</reference>
<dbReference type="OrthoDB" id="9808437at2"/>
<dbReference type="Pfam" id="PF07336">
    <property type="entry name" value="ABATE"/>
    <property type="match status" value="1"/>
</dbReference>